<dbReference type="PROSITE" id="PS51257">
    <property type="entry name" value="PROKAR_LIPOPROTEIN"/>
    <property type="match status" value="1"/>
</dbReference>
<dbReference type="EMBL" id="CP023777">
    <property type="protein sequence ID" value="ATL49377.1"/>
    <property type="molecule type" value="Genomic_DNA"/>
</dbReference>
<reference evidence="2 3" key="1">
    <citation type="submission" date="2017-10" db="EMBL/GenBank/DDBJ databases">
        <title>Paenichitinophaga pekingensis gen. nov., sp. nov., isolated from activated sludge.</title>
        <authorList>
            <person name="Jin D."/>
            <person name="Kong X."/>
            <person name="Deng Y."/>
            <person name="Bai Z."/>
        </authorList>
    </citation>
    <scope>NUCLEOTIDE SEQUENCE [LARGE SCALE GENOMIC DNA]</scope>
    <source>
        <strain evidence="2 3">13</strain>
    </source>
</reference>
<sequence>MNRIKIFILIFSCMIIAGCHQHTAFNPANIELTKIAKIPNNIEFCQIDSVSDGYLISYSRSFAKGGGCGVIKVINSDANINISLYESDSSTISSIDVDGNNIFFIRNDFSEKKLRTLLFSSQDLGRNWTVINTPLGTIRKFLKVDDFLYVEGSIEGTGRFFKSSGTGNFWVEINTLEEGFKSLYLLNKSSSGAHLVCMGSYSFNQGDNRGLLFNTERKTFKSIVNLGDNPIYLKPTSKDTKLHAFLEGGVIMIYSLENDFHLQNKITLPDDLNITNLYIDVESDLMAVSNRNVKNRANEIWISFDKGQHWAPYEHEDSLNLISSSFGALFMIDVDGNIYRGNIKK</sequence>
<feature type="chain" id="PRO_5012223073" description="Photosynthesis system II assembly factor Ycf48/Hcf136-like domain-containing protein" evidence="1">
    <location>
        <begin position="25"/>
        <end position="345"/>
    </location>
</feature>
<name>A0A291QZJ7_9BACT</name>
<dbReference type="SUPFAM" id="SSF110296">
    <property type="entry name" value="Oligoxyloglucan reducing end-specific cellobiohydrolase"/>
    <property type="match status" value="1"/>
</dbReference>
<evidence type="ECO:0008006" key="4">
    <source>
        <dbReference type="Google" id="ProtNLM"/>
    </source>
</evidence>
<protein>
    <recommendedName>
        <fullName evidence="4">Photosynthesis system II assembly factor Ycf48/Hcf136-like domain-containing protein</fullName>
    </recommendedName>
</protein>
<gene>
    <name evidence="2" type="ORF">COR50_20560</name>
</gene>
<keyword evidence="3" id="KW-1185">Reference proteome</keyword>
<dbReference type="AlphaFoldDB" id="A0A291QZJ7"/>
<evidence type="ECO:0000256" key="1">
    <source>
        <dbReference type="SAM" id="SignalP"/>
    </source>
</evidence>
<dbReference type="Proteomes" id="UP000220133">
    <property type="component" value="Chromosome"/>
</dbReference>
<keyword evidence="1" id="KW-0732">Signal</keyword>
<proteinExistence type="predicted"/>
<evidence type="ECO:0000313" key="3">
    <source>
        <dbReference type="Proteomes" id="UP000220133"/>
    </source>
</evidence>
<accession>A0A291QZJ7</accession>
<dbReference type="KEGG" id="cbae:COR50_20560"/>
<feature type="signal peptide" evidence="1">
    <location>
        <begin position="1"/>
        <end position="24"/>
    </location>
</feature>
<organism evidence="2 3">
    <name type="scientific">Chitinophaga caeni</name>
    <dbReference type="NCBI Taxonomy" id="2029983"/>
    <lineage>
        <taxon>Bacteria</taxon>
        <taxon>Pseudomonadati</taxon>
        <taxon>Bacteroidota</taxon>
        <taxon>Chitinophagia</taxon>
        <taxon>Chitinophagales</taxon>
        <taxon>Chitinophagaceae</taxon>
        <taxon>Chitinophaga</taxon>
    </lineage>
</organism>
<evidence type="ECO:0000313" key="2">
    <source>
        <dbReference type="EMBL" id="ATL49377.1"/>
    </source>
</evidence>